<organism evidence="2 3">
    <name type="scientific">Gymnopilus dilepis</name>
    <dbReference type="NCBI Taxonomy" id="231916"/>
    <lineage>
        <taxon>Eukaryota</taxon>
        <taxon>Fungi</taxon>
        <taxon>Dikarya</taxon>
        <taxon>Basidiomycota</taxon>
        <taxon>Agaricomycotina</taxon>
        <taxon>Agaricomycetes</taxon>
        <taxon>Agaricomycetidae</taxon>
        <taxon>Agaricales</taxon>
        <taxon>Agaricineae</taxon>
        <taxon>Hymenogastraceae</taxon>
        <taxon>Gymnopilus</taxon>
    </lineage>
</organism>
<proteinExistence type="predicted"/>
<name>A0A409XZ75_9AGAR</name>
<dbReference type="InterPro" id="IPR001810">
    <property type="entry name" value="F-box_dom"/>
</dbReference>
<dbReference type="AlphaFoldDB" id="A0A409XZ75"/>
<dbReference type="EMBL" id="NHYE01001396">
    <property type="protein sequence ID" value="PPQ96084.1"/>
    <property type="molecule type" value="Genomic_DNA"/>
</dbReference>
<comment type="caution">
    <text evidence="2">The sequence shown here is derived from an EMBL/GenBank/DDBJ whole genome shotgun (WGS) entry which is preliminary data.</text>
</comment>
<reference evidence="2 3" key="1">
    <citation type="journal article" date="2018" name="Evol. Lett.">
        <title>Horizontal gene cluster transfer increased hallucinogenic mushroom diversity.</title>
        <authorList>
            <person name="Reynolds H.T."/>
            <person name="Vijayakumar V."/>
            <person name="Gluck-Thaler E."/>
            <person name="Korotkin H.B."/>
            <person name="Matheny P.B."/>
            <person name="Slot J.C."/>
        </authorList>
    </citation>
    <scope>NUCLEOTIDE SEQUENCE [LARGE SCALE GENOMIC DNA]</scope>
    <source>
        <strain evidence="2 3">SRW20</strain>
    </source>
</reference>
<dbReference type="CDD" id="cd09917">
    <property type="entry name" value="F-box_SF"/>
    <property type="match status" value="1"/>
</dbReference>
<evidence type="ECO:0000313" key="3">
    <source>
        <dbReference type="Proteomes" id="UP000284706"/>
    </source>
</evidence>
<dbReference type="Pfam" id="PF12937">
    <property type="entry name" value="F-box-like"/>
    <property type="match status" value="1"/>
</dbReference>
<dbReference type="STRING" id="231916.A0A409XZ75"/>
<keyword evidence="3" id="KW-1185">Reference proteome</keyword>
<evidence type="ECO:0000313" key="2">
    <source>
        <dbReference type="EMBL" id="PPQ96084.1"/>
    </source>
</evidence>
<dbReference type="SUPFAM" id="SSF52047">
    <property type="entry name" value="RNI-like"/>
    <property type="match status" value="1"/>
</dbReference>
<evidence type="ECO:0000259" key="1">
    <source>
        <dbReference type="SMART" id="SM00256"/>
    </source>
</evidence>
<protein>
    <recommendedName>
        <fullName evidence="1">F-box domain-containing protein</fullName>
    </recommendedName>
</protein>
<dbReference type="SUPFAM" id="SSF81383">
    <property type="entry name" value="F-box domain"/>
    <property type="match status" value="1"/>
</dbReference>
<dbReference type="InParanoid" id="A0A409XZ75"/>
<accession>A0A409XZ75</accession>
<dbReference type="Gene3D" id="1.20.1280.50">
    <property type="match status" value="1"/>
</dbReference>
<dbReference type="OrthoDB" id="2921803at2759"/>
<dbReference type="Proteomes" id="UP000284706">
    <property type="component" value="Unassembled WGS sequence"/>
</dbReference>
<sequence length="354" mass="39517">MVQEEPAFAALLQGDTKGFELGLPLELVLDILGLLDVSTLVKCAAVCRTWLSLTRPRVFTHLVLTEARQTRLSGSFKDVLNHPLSTISSLVTSLTIMDPLDRTLSSDILPLLNSLVNVRELEVKTEEAFYNAEEFSMSIPTQPFRSITSLKVSTDFPDFANLTTFICAFPHLESLYLDADWAGPAISPSTNRPPPSLRELRITSLAGFIIPWFLSALPPIEDLEVFVDHDVTLSNELLRALGPSLRRLELRFDEYFSGSDGSFDLSLNSRLESVQFKFYDQVVASCFPSFISREIRIRIASNHDLPLSIVDETMASLSFQEPEKPYSVPASGDTFMTLFPRCRAKSIACIVNMK</sequence>
<gene>
    <name evidence="2" type="ORF">CVT26_004716</name>
</gene>
<dbReference type="SMART" id="SM00256">
    <property type="entry name" value="FBOX"/>
    <property type="match status" value="1"/>
</dbReference>
<feature type="domain" description="F-box" evidence="1">
    <location>
        <begin position="23"/>
        <end position="63"/>
    </location>
</feature>
<dbReference type="InterPro" id="IPR036047">
    <property type="entry name" value="F-box-like_dom_sf"/>
</dbReference>